<dbReference type="AlphaFoldDB" id="A0A834TX55"/>
<evidence type="ECO:0000256" key="1">
    <source>
        <dbReference type="SAM" id="MobiDB-lite"/>
    </source>
</evidence>
<accession>A0A834TX55</accession>
<name>A0A834TX55_9FABA</name>
<feature type="region of interest" description="Disordered" evidence="1">
    <location>
        <begin position="12"/>
        <end position="32"/>
    </location>
</feature>
<reference evidence="2" key="1">
    <citation type="submission" date="2020-09" db="EMBL/GenBank/DDBJ databases">
        <title>Genome-Enabled Discovery of Anthraquinone Biosynthesis in Senna tora.</title>
        <authorList>
            <person name="Kang S.-H."/>
            <person name="Pandey R.P."/>
            <person name="Lee C.-M."/>
            <person name="Sim J.-S."/>
            <person name="Jeong J.-T."/>
            <person name="Choi B.-S."/>
            <person name="Jung M."/>
            <person name="Ginzburg D."/>
            <person name="Zhao K."/>
            <person name="Won S.Y."/>
            <person name="Oh T.-J."/>
            <person name="Yu Y."/>
            <person name="Kim N.-H."/>
            <person name="Lee O.R."/>
            <person name="Lee T.-H."/>
            <person name="Bashyal P."/>
            <person name="Kim T.-S."/>
            <person name="Lee W.-H."/>
            <person name="Kawkins C."/>
            <person name="Kim C.-K."/>
            <person name="Kim J.S."/>
            <person name="Ahn B.O."/>
            <person name="Rhee S.Y."/>
            <person name="Sohng J.K."/>
        </authorList>
    </citation>
    <scope>NUCLEOTIDE SEQUENCE</scope>
    <source>
        <tissue evidence="2">Leaf</tissue>
    </source>
</reference>
<protein>
    <submittedName>
        <fullName evidence="2">Uncharacterized protein</fullName>
    </submittedName>
</protein>
<comment type="caution">
    <text evidence="2">The sequence shown here is derived from an EMBL/GenBank/DDBJ whole genome shotgun (WGS) entry which is preliminary data.</text>
</comment>
<keyword evidence="3" id="KW-1185">Reference proteome</keyword>
<dbReference type="Proteomes" id="UP000634136">
    <property type="component" value="Unassembled WGS sequence"/>
</dbReference>
<sequence>MEKEGLFIVEKGKGNRGVGPNRKGVQRLESRTASWKRRGLEGRRIEEERLG</sequence>
<proteinExistence type="predicted"/>
<dbReference type="EMBL" id="JAAIUW010000006">
    <property type="protein sequence ID" value="KAF7825704.1"/>
    <property type="molecule type" value="Genomic_DNA"/>
</dbReference>
<organism evidence="2 3">
    <name type="scientific">Senna tora</name>
    <dbReference type="NCBI Taxonomy" id="362788"/>
    <lineage>
        <taxon>Eukaryota</taxon>
        <taxon>Viridiplantae</taxon>
        <taxon>Streptophyta</taxon>
        <taxon>Embryophyta</taxon>
        <taxon>Tracheophyta</taxon>
        <taxon>Spermatophyta</taxon>
        <taxon>Magnoliopsida</taxon>
        <taxon>eudicotyledons</taxon>
        <taxon>Gunneridae</taxon>
        <taxon>Pentapetalae</taxon>
        <taxon>rosids</taxon>
        <taxon>fabids</taxon>
        <taxon>Fabales</taxon>
        <taxon>Fabaceae</taxon>
        <taxon>Caesalpinioideae</taxon>
        <taxon>Cassia clade</taxon>
        <taxon>Senna</taxon>
    </lineage>
</organism>
<gene>
    <name evidence="2" type="ORF">G2W53_016868</name>
</gene>
<evidence type="ECO:0000313" key="3">
    <source>
        <dbReference type="Proteomes" id="UP000634136"/>
    </source>
</evidence>
<evidence type="ECO:0000313" key="2">
    <source>
        <dbReference type="EMBL" id="KAF7825704.1"/>
    </source>
</evidence>